<dbReference type="PANTHER" id="PTHR11271">
    <property type="entry name" value="GUANINE DEAMINASE"/>
    <property type="match status" value="1"/>
</dbReference>
<evidence type="ECO:0000256" key="3">
    <source>
        <dbReference type="ARBA" id="ARBA00022801"/>
    </source>
</evidence>
<organism evidence="6 7">
    <name type="scientific">Ornithinimicrobium tianjinense</name>
    <dbReference type="NCBI Taxonomy" id="1195761"/>
    <lineage>
        <taxon>Bacteria</taxon>
        <taxon>Bacillati</taxon>
        <taxon>Actinomycetota</taxon>
        <taxon>Actinomycetes</taxon>
        <taxon>Micrococcales</taxon>
        <taxon>Ornithinimicrobiaceae</taxon>
        <taxon>Ornithinimicrobium</taxon>
    </lineage>
</organism>
<evidence type="ECO:0000256" key="1">
    <source>
        <dbReference type="ARBA" id="ARBA00001947"/>
    </source>
</evidence>
<dbReference type="SUPFAM" id="SSF51338">
    <property type="entry name" value="Composite domain of metallo-dependent hydrolases"/>
    <property type="match status" value="1"/>
</dbReference>
<evidence type="ECO:0000313" key="6">
    <source>
        <dbReference type="EMBL" id="GGF52205.1"/>
    </source>
</evidence>
<dbReference type="InterPro" id="IPR011059">
    <property type="entry name" value="Metal-dep_hydrolase_composite"/>
</dbReference>
<keyword evidence="2" id="KW-0479">Metal-binding</keyword>
<evidence type="ECO:0000313" key="7">
    <source>
        <dbReference type="Proteomes" id="UP000605670"/>
    </source>
</evidence>
<gene>
    <name evidence="6" type="primary">guaD</name>
    <name evidence="6" type="ORF">GCM10011366_20110</name>
</gene>
<dbReference type="GO" id="GO:0046098">
    <property type="term" value="P:guanine metabolic process"/>
    <property type="evidence" value="ECO:0007669"/>
    <property type="project" value="TreeGrafter"/>
</dbReference>
<dbReference type="Gene3D" id="2.30.40.10">
    <property type="entry name" value="Urease, subunit C, domain 1"/>
    <property type="match status" value="1"/>
</dbReference>
<dbReference type="SUPFAM" id="SSF51556">
    <property type="entry name" value="Metallo-dependent hydrolases"/>
    <property type="match status" value="1"/>
</dbReference>
<reference evidence="6" key="1">
    <citation type="journal article" date="2014" name="Int. J. Syst. Evol. Microbiol.">
        <title>Complete genome sequence of Corynebacterium casei LMG S-19264T (=DSM 44701T), isolated from a smear-ripened cheese.</title>
        <authorList>
            <consortium name="US DOE Joint Genome Institute (JGI-PGF)"/>
            <person name="Walter F."/>
            <person name="Albersmeier A."/>
            <person name="Kalinowski J."/>
            <person name="Ruckert C."/>
        </authorList>
    </citation>
    <scope>NUCLEOTIDE SEQUENCE</scope>
    <source>
        <strain evidence="6">CGMCC 1.12160</strain>
    </source>
</reference>
<dbReference type="Proteomes" id="UP000605670">
    <property type="component" value="Unassembled WGS sequence"/>
</dbReference>
<dbReference type="InterPro" id="IPR032466">
    <property type="entry name" value="Metal_Hydrolase"/>
</dbReference>
<dbReference type="PANTHER" id="PTHR11271:SF6">
    <property type="entry name" value="GUANINE DEAMINASE"/>
    <property type="match status" value="1"/>
</dbReference>
<accession>A0A917F4M7</accession>
<protein>
    <submittedName>
        <fullName evidence="6">Guanine deaminase</fullName>
    </submittedName>
</protein>
<dbReference type="GO" id="GO:0008892">
    <property type="term" value="F:guanine deaminase activity"/>
    <property type="evidence" value="ECO:0007669"/>
    <property type="project" value="TreeGrafter"/>
</dbReference>
<keyword evidence="3" id="KW-0378">Hydrolase</keyword>
<proteinExistence type="predicted"/>
<name>A0A917F4M7_9MICO</name>
<dbReference type="RefSeq" id="WP_188430401.1">
    <property type="nucleotide sequence ID" value="NZ_BAABKH010000003.1"/>
</dbReference>
<reference evidence="6" key="2">
    <citation type="submission" date="2020-09" db="EMBL/GenBank/DDBJ databases">
        <authorList>
            <person name="Sun Q."/>
            <person name="Zhou Y."/>
        </authorList>
    </citation>
    <scope>NUCLEOTIDE SEQUENCE</scope>
    <source>
        <strain evidence="6">CGMCC 1.12160</strain>
    </source>
</reference>
<feature type="domain" description="Amidohydrolase-related" evidence="5">
    <location>
        <begin position="63"/>
        <end position="430"/>
    </location>
</feature>
<dbReference type="GO" id="GO:0008270">
    <property type="term" value="F:zinc ion binding"/>
    <property type="evidence" value="ECO:0007669"/>
    <property type="project" value="TreeGrafter"/>
</dbReference>
<dbReference type="AlphaFoldDB" id="A0A917F4M7"/>
<dbReference type="Pfam" id="PF01979">
    <property type="entry name" value="Amidohydro_1"/>
    <property type="match status" value="1"/>
</dbReference>
<dbReference type="InterPro" id="IPR006680">
    <property type="entry name" value="Amidohydro-rel"/>
</dbReference>
<comment type="caution">
    <text evidence="6">The sequence shown here is derived from an EMBL/GenBank/DDBJ whole genome shotgun (WGS) entry which is preliminary data.</text>
</comment>
<dbReference type="Gene3D" id="3.20.20.140">
    <property type="entry name" value="Metal-dependent hydrolases"/>
    <property type="match status" value="1"/>
</dbReference>
<keyword evidence="7" id="KW-1185">Reference proteome</keyword>
<keyword evidence="4" id="KW-0862">Zinc</keyword>
<evidence type="ECO:0000259" key="5">
    <source>
        <dbReference type="Pfam" id="PF01979"/>
    </source>
</evidence>
<dbReference type="GO" id="GO:0005829">
    <property type="term" value="C:cytosol"/>
    <property type="evidence" value="ECO:0007669"/>
    <property type="project" value="TreeGrafter"/>
</dbReference>
<dbReference type="InterPro" id="IPR051607">
    <property type="entry name" value="Metallo-dep_hydrolases"/>
</dbReference>
<evidence type="ECO:0000256" key="2">
    <source>
        <dbReference type="ARBA" id="ARBA00022723"/>
    </source>
</evidence>
<evidence type="ECO:0000256" key="4">
    <source>
        <dbReference type="ARBA" id="ARBA00022833"/>
    </source>
</evidence>
<dbReference type="EMBL" id="BMEM01000003">
    <property type="protein sequence ID" value="GGF52205.1"/>
    <property type="molecule type" value="Genomic_DNA"/>
</dbReference>
<dbReference type="NCBIfam" id="NF006679">
    <property type="entry name" value="PRK09228.1"/>
    <property type="match status" value="1"/>
</dbReference>
<comment type="cofactor">
    <cofactor evidence="1">
        <name>Zn(2+)</name>
        <dbReference type="ChEBI" id="CHEBI:29105"/>
    </cofactor>
</comment>
<sequence>MSRLFRGTFLDTPTDPFTGGGLRVESDGALLAADDGTVADRGDWARLRAAHPDAEVVDLRGGVVLPGLVDTHVHFPQVRVIGALGMPLLDWLEHCALPEEARLVDTTYAEGVARDVVSGLVAAGTTTALVFGSHFAGAVDAFFAEADRVGLRVTSGLVVSDRTVREDLRTTPGRALEEGLALAGRWHGLRRSRYAVIPRFSLSCSDALLAACADLMAQVPGAWFTSHLNENVVEIDTVRTLFVDAEHYLDTYAAHGLVGPRSVFAHNVHATGPELWALAAAGASVAHCPTSNAALGSGLFPLRAHLDHGVRVALGSDVGAGTGFSLLKEGLQAYFVQQLLGTGPGGAGMPLAAPHLLHLATTAGAAALGLEDEVGQLSVGHQLDAVWVRPPDGSTLDVALRHAASPEDALAKVFALAGPADVAGVWVGGDRLTPA</sequence>